<evidence type="ECO:0000313" key="2">
    <source>
        <dbReference type="EMBL" id="MCO1654836.1"/>
    </source>
</evidence>
<name>A0ABT0ZVT6_9PSEU</name>
<organism evidence="2 3">
    <name type="scientific">Pseudonocardia humida</name>
    <dbReference type="NCBI Taxonomy" id="2800819"/>
    <lineage>
        <taxon>Bacteria</taxon>
        <taxon>Bacillati</taxon>
        <taxon>Actinomycetota</taxon>
        <taxon>Actinomycetes</taxon>
        <taxon>Pseudonocardiales</taxon>
        <taxon>Pseudonocardiaceae</taxon>
        <taxon>Pseudonocardia</taxon>
    </lineage>
</organism>
<feature type="compositionally biased region" description="Gly residues" evidence="1">
    <location>
        <begin position="1"/>
        <end position="10"/>
    </location>
</feature>
<gene>
    <name evidence="2" type="ORF">KDL28_07170</name>
</gene>
<dbReference type="Pfam" id="PF20062">
    <property type="entry name" value="DUF6461"/>
    <property type="match status" value="1"/>
</dbReference>
<sequence length="624" mass="63539">MTIAGCGGASGEPALGEAAAPPAAPSAADLPPHLLDELAERVVGALPIVADRIPAADAELVGRQGLPDDPTLSTGPVGPATRGLPVVPAPLPQPHPSDPGSVAVPAPEDPGAFLDARVLAAVLPVLGSSSLDAPAELGPFVRPAPRPSTGSSAVLVVTGDGQSVAAGLLRQHNPEVIRAITDITGALTDHDRVAPLLEVGAGREAEVVAAHGRAHLALAVVVSGIVLSAADVPGVRSDPAAVVAGALDAVTPVLRDRPMPGTHAAAALERRRAEYRVPNVAHGQVTVNGYRFGLAEGALPPAAEEPANGLVAVVPGGLVVRTGVVDGPVPVSVQVLPGPPPVEPDGRDLAVWHEVVEVSFTAEAGAASVVSDAGAATSALAERTPPWPGPVRARVSARGRDDGDGERYEIVVWSAPAGPEVVRKATDRLGHRLRGEPEPPVVERPEAAYRWLRDSTLGSAATVTVVTGSSAEQVVAAFGGDPGRPVPMGQDLGAELEPWVAVLPVDGAVIAVEPNGWQGTHDEVLRAASANGRAASMYWSGDGLTNLAFARGGEVVDSFEPLFVHDAPDGEVRAALDGIDWADYTDLHEKGLAAVEGFTGHGIRAQDVDRIEEAAVAFRIPDSG</sequence>
<dbReference type="RefSeq" id="WP_252436517.1">
    <property type="nucleotide sequence ID" value="NZ_JAGSOV010000015.1"/>
</dbReference>
<keyword evidence="3" id="KW-1185">Reference proteome</keyword>
<dbReference type="Proteomes" id="UP001165283">
    <property type="component" value="Unassembled WGS sequence"/>
</dbReference>
<protein>
    <submittedName>
        <fullName evidence="2">Uncharacterized protein</fullName>
    </submittedName>
</protein>
<feature type="region of interest" description="Disordered" evidence="1">
    <location>
        <begin position="1"/>
        <end position="30"/>
    </location>
</feature>
<dbReference type="EMBL" id="JAGSOV010000015">
    <property type="protein sequence ID" value="MCO1654836.1"/>
    <property type="molecule type" value="Genomic_DNA"/>
</dbReference>
<feature type="compositionally biased region" description="Low complexity" evidence="1">
    <location>
        <begin position="11"/>
        <end position="30"/>
    </location>
</feature>
<reference evidence="2" key="1">
    <citation type="submission" date="2021-04" db="EMBL/GenBank/DDBJ databases">
        <title>Pseudonocardia sp. nov., isolated from sandy soil of mangrove forest.</title>
        <authorList>
            <person name="Zan Z."/>
            <person name="Huang R."/>
            <person name="Liu W."/>
        </authorList>
    </citation>
    <scope>NUCLEOTIDE SEQUENCE</scope>
    <source>
        <strain evidence="2">S2-4</strain>
    </source>
</reference>
<proteinExistence type="predicted"/>
<dbReference type="InterPro" id="IPR045592">
    <property type="entry name" value="DUF6461"/>
</dbReference>
<evidence type="ECO:0000313" key="3">
    <source>
        <dbReference type="Proteomes" id="UP001165283"/>
    </source>
</evidence>
<accession>A0ABT0ZVT6</accession>
<feature type="compositionally biased region" description="Pro residues" evidence="1">
    <location>
        <begin position="87"/>
        <end position="97"/>
    </location>
</feature>
<comment type="caution">
    <text evidence="2">The sequence shown here is derived from an EMBL/GenBank/DDBJ whole genome shotgun (WGS) entry which is preliminary data.</text>
</comment>
<evidence type="ECO:0000256" key="1">
    <source>
        <dbReference type="SAM" id="MobiDB-lite"/>
    </source>
</evidence>
<feature type="region of interest" description="Disordered" evidence="1">
    <location>
        <begin position="62"/>
        <end position="102"/>
    </location>
</feature>